<evidence type="ECO:0000313" key="1">
    <source>
        <dbReference type="EMBL" id="CAI9976922.1"/>
    </source>
</evidence>
<evidence type="ECO:0000313" key="3">
    <source>
        <dbReference type="Proteomes" id="UP001642409"/>
    </source>
</evidence>
<protein>
    <submittedName>
        <fullName evidence="2">Hypothetical_protein</fullName>
    </submittedName>
</protein>
<comment type="caution">
    <text evidence="1">The sequence shown here is derived from an EMBL/GenBank/DDBJ whole genome shotgun (WGS) entry which is preliminary data.</text>
</comment>
<reference evidence="2 3" key="2">
    <citation type="submission" date="2024-07" db="EMBL/GenBank/DDBJ databases">
        <authorList>
            <person name="Akdeniz Z."/>
        </authorList>
    </citation>
    <scope>NUCLEOTIDE SEQUENCE [LARGE SCALE GENOMIC DNA]</scope>
</reference>
<organism evidence="1">
    <name type="scientific">Hexamita inflata</name>
    <dbReference type="NCBI Taxonomy" id="28002"/>
    <lineage>
        <taxon>Eukaryota</taxon>
        <taxon>Metamonada</taxon>
        <taxon>Diplomonadida</taxon>
        <taxon>Hexamitidae</taxon>
        <taxon>Hexamitinae</taxon>
        <taxon>Hexamita</taxon>
    </lineage>
</organism>
<proteinExistence type="predicted"/>
<name>A0AA86RS00_9EUKA</name>
<gene>
    <name evidence="1" type="ORF">HINF_LOCUS64567</name>
    <name evidence="2" type="ORF">HINF_LOCUS71933</name>
</gene>
<evidence type="ECO:0000313" key="2">
    <source>
        <dbReference type="EMBL" id="CAL6102998.1"/>
    </source>
</evidence>
<reference evidence="1" key="1">
    <citation type="submission" date="2023-06" db="EMBL/GenBank/DDBJ databases">
        <authorList>
            <person name="Kurt Z."/>
        </authorList>
    </citation>
    <scope>NUCLEOTIDE SEQUENCE</scope>
</reference>
<dbReference type="Proteomes" id="UP001642409">
    <property type="component" value="Unassembled WGS sequence"/>
</dbReference>
<dbReference type="AlphaFoldDB" id="A0AA86RS00"/>
<keyword evidence="3" id="KW-1185">Reference proteome</keyword>
<sequence length="156" mass="18948">MFHLNNSINIQDILYIQLKCNAAMFTWNFKGKRIKQRQFQNKVKQITEWKCNTEQRQYKLFQDQICKYLFVQIKEMQFIYPQPIKSNQTMSYYVYLILYRKVNQIIEYPKIEQLIRELASTTNSIHFNNSQIKSASIIYSYLQASQNRTAARYPRF</sequence>
<dbReference type="EMBL" id="CATOUU010001175">
    <property type="protein sequence ID" value="CAI9976922.1"/>
    <property type="molecule type" value="Genomic_DNA"/>
</dbReference>
<dbReference type="EMBL" id="CAXDID020000561">
    <property type="protein sequence ID" value="CAL6102998.1"/>
    <property type="molecule type" value="Genomic_DNA"/>
</dbReference>
<accession>A0AA86RS00</accession>